<feature type="region of interest" description="Disordered" evidence="1">
    <location>
        <begin position="134"/>
        <end position="258"/>
    </location>
</feature>
<accession>A0A371DUT0</accession>
<dbReference type="OrthoDB" id="10584083at2759"/>
<proteinExistence type="predicted"/>
<feature type="compositionally biased region" description="Gly residues" evidence="1">
    <location>
        <begin position="154"/>
        <end position="165"/>
    </location>
</feature>
<keyword evidence="4" id="KW-1185">Reference proteome</keyword>
<keyword evidence="2" id="KW-1133">Transmembrane helix</keyword>
<feature type="compositionally biased region" description="Basic and acidic residues" evidence="1">
    <location>
        <begin position="173"/>
        <end position="182"/>
    </location>
</feature>
<dbReference type="EMBL" id="KZ857381">
    <property type="protein sequence ID" value="RDX56300.1"/>
    <property type="molecule type" value="Genomic_DNA"/>
</dbReference>
<organism evidence="3 4">
    <name type="scientific">Lentinus brumalis</name>
    <dbReference type="NCBI Taxonomy" id="2498619"/>
    <lineage>
        <taxon>Eukaryota</taxon>
        <taxon>Fungi</taxon>
        <taxon>Dikarya</taxon>
        <taxon>Basidiomycota</taxon>
        <taxon>Agaricomycotina</taxon>
        <taxon>Agaricomycetes</taxon>
        <taxon>Polyporales</taxon>
        <taxon>Polyporaceae</taxon>
        <taxon>Lentinus</taxon>
    </lineage>
</organism>
<name>A0A371DUT0_9APHY</name>
<sequence length="258" mass="26469">MEMLVPVMNSRRRDPQILSSLTVPSAYLLAAFSAYLQIPRALAVPAASDPSSSSPYSPPPTASDIVSPSPPVEFASSSGTHLSTYGIVGIVISGSLFMTAVIGYGLRSWKRYKRSRLPPSAQYRESVRVAAKEEAETAAAEGGPASSGAETREVGGGGAGVGGQGAAAASRQPDSEAGKSKGEGASASASASRDLREQRTSRSSSSRKPARGTGSKSRRDSKSRSVTFSDAGPSAGPGPSTEASRPQPDLSGIEEVPR</sequence>
<feature type="compositionally biased region" description="Low complexity" evidence="1">
    <location>
        <begin position="137"/>
        <end position="149"/>
    </location>
</feature>
<evidence type="ECO:0000256" key="1">
    <source>
        <dbReference type="SAM" id="MobiDB-lite"/>
    </source>
</evidence>
<gene>
    <name evidence="3" type="ORF">OH76DRAFT_611410</name>
</gene>
<evidence type="ECO:0000313" key="4">
    <source>
        <dbReference type="Proteomes" id="UP000256964"/>
    </source>
</evidence>
<feature type="region of interest" description="Disordered" evidence="1">
    <location>
        <begin position="48"/>
        <end position="73"/>
    </location>
</feature>
<evidence type="ECO:0000256" key="2">
    <source>
        <dbReference type="SAM" id="Phobius"/>
    </source>
</evidence>
<keyword evidence="2" id="KW-0472">Membrane</keyword>
<dbReference type="AlphaFoldDB" id="A0A371DUT0"/>
<feature type="compositionally biased region" description="Low complexity" evidence="1">
    <location>
        <begin position="183"/>
        <end position="192"/>
    </location>
</feature>
<protein>
    <submittedName>
        <fullName evidence="3">Uncharacterized protein</fullName>
    </submittedName>
</protein>
<reference evidence="3 4" key="1">
    <citation type="journal article" date="2018" name="Biotechnol. Biofuels">
        <title>Integrative visual omics of the white-rot fungus Polyporus brumalis exposes the biotechnological potential of its oxidative enzymes for delignifying raw plant biomass.</title>
        <authorList>
            <person name="Miyauchi S."/>
            <person name="Rancon A."/>
            <person name="Drula E."/>
            <person name="Hage H."/>
            <person name="Chaduli D."/>
            <person name="Favel A."/>
            <person name="Grisel S."/>
            <person name="Henrissat B."/>
            <person name="Herpoel-Gimbert I."/>
            <person name="Ruiz-Duenas F.J."/>
            <person name="Chevret D."/>
            <person name="Hainaut M."/>
            <person name="Lin J."/>
            <person name="Wang M."/>
            <person name="Pangilinan J."/>
            <person name="Lipzen A."/>
            <person name="Lesage-Meessen L."/>
            <person name="Navarro D."/>
            <person name="Riley R."/>
            <person name="Grigoriev I.V."/>
            <person name="Zhou S."/>
            <person name="Raouche S."/>
            <person name="Rosso M.N."/>
        </authorList>
    </citation>
    <scope>NUCLEOTIDE SEQUENCE [LARGE SCALE GENOMIC DNA]</scope>
    <source>
        <strain evidence="3 4">BRFM 1820</strain>
    </source>
</reference>
<evidence type="ECO:0000313" key="3">
    <source>
        <dbReference type="EMBL" id="RDX56300.1"/>
    </source>
</evidence>
<keyword evidence="2" id="KW-0812">Transmembrane</keyword>
<dbReference type="Proteomes" id="UP000256964">
    <property type="component" value="Unassembled WGS sequence"/>
</dbReference>
<feature type="transmembrane region" description="Helical" evidence="2">
    <location>
        <begin position="85"/>
        <end position="106"/>
    </location>
</feature>